<evidence type="ECO:0000313" key="2">
    <source>
        <dbReference type="RefSeq" id="XP_014511709.1"/>
    </source>
</evidence>
<sequence>MIDQFDSITHPFIVDVVDVVANGHCGYRCIAALLGLGEDSWPVIRNDLYKELGNWRDEYGRLVGGTDVVDKLKQSLLVEPQSTGNMNKWMTLPDIGYAIANRYNVILVKLQEGCPLPMVTIISSTHCYPQARAWSSMYTSRMQKFSKKYGVIQFDPLVLVGLEQCAENVSLLFGNLLNCSEDNKPSLEIQHLETPS</sequence>
<evidence type="ECO:0000313" key="1">
    <source>
        <dbReference type="Proteomes" id="UP000087766"/>
    </source>
</evidence>
<keyword evidence="1" id="KW-1185">Reference proteome</keyword>
<accession>A0A1S3V0M5</accession>
<dbReference type="Proteomes" id="UP000087766">
    <property type="component" value="Chromosome 8"/>
</dbReference>
<protein>
    <submittedName>
        <fullName evidence="2">Uncharacterized protein LOC106770412</fullName>
    </submittedName>
</protein>
<dbReference type="RefSeq" id="XP_014511709.1">
    <property type="nucleotide sequence ID" value="XM_014656223.1"/>
</dbReference>
<organism evidence="1 2">
    <name type="scientific">Vigna radiata var. radiata</name>
    <name type="common">Mung bean</name>
    <name type="synonym">Phaseolus aureus</name>
    <dbReference type="NCBI Taxonomy" id="3916"/>
    <lineage>
        <taxon>Eukaryota</taxon>
        <taxon>Viridiplantae</taxon>
        <taxon>Streptophyta</taxon>
        <taxon>Embryophyta</taxon>
        <taxon>Tracheophyta</taxon>
        <taxon>Spermatophyta</taxon>
        <taxon>Magnoliopsida</taxon>
        <taxon>eudicotyledons</taxon>
        <taxon>Gunneridae</taxon>
        <taxon>Pentapetalae</taxon>
        <taxon>rosids</taxon>
        <taxon>fabids</taxon>
        <taxon>Fabales</taxon>
        <taxon>Fabaceae</taxon>
        <taxon>Papilionoideae</taxon>
        <taxon>50 kb inversion clade</taxon>
        <taxon>NPAAA clade</taxon>
        <taxon>indigoferoid/millettioid clade</taxon>
        <taxon>Phaseoleae</taxon>
        <taxon>Vigna</taxon>
    </lineage>
</organism>
<gene>
    <name evidence="2" type="primary">LOC106770412</name>
</gene>
<proteinExistence type="predicted"/>
<dbReference type="OrthoDB" id="2422440at2759"/>
<dbReference type="KEGG" id="vra:106770412"/>
<reference evidence="2" key="2">
    <citation type="submission" date="2025-08" db="UniProtKB">
        <authorList>
            <consortium name="RefSeq"/>
        </authorList>
    </citation>
    <scope>IDENTIFICATION</scope>
    <source>
        <tissue evidence="2">Leaf</tissue>
    </source>
</reference>
<name>A0A1S3V0M5_VIGRR</name>
<reference evidence="1" key="1">
    <citation type="journal article" date="2014" name="Nat. Commun.">
        <title>Genome sequence of mungbean and insights into evolution within Vigna species.</title>
        <authorList>
            <person name="Kang Y.J."/>
            <person name="Kim S.K."/>
            <person name="Kim M.Y."/>
            <person name="Lestari P."/>
            <person name="Kim K.H."/>
            <person name="Ha B.K."/>
            <person name="Jun T.H."/>
            <person name="Hwang W.J."/>
            <person name="Lee T."/>
            <person name="Lee J."/>
            <person name="Shim S."/>
            <person name="Yoon M.Y."/>
            <person name="Jang Y.E."/>
            <person name="Han K.S."/>
            <person name="Taeprayoon P."/>
            <person name="Yoon N."/>
            <person name="Somta P."/>
            <person name="Tanya P."/>
            <person name="Kim K.S."/>
            <person name="Gwag J.G."/>
            <person name="Moon J.K."/>
            <person name="Lee Y.H."/>
            <person name="Park B.S."/>
            <person name="Bombarely A."/>
            <person name="Doyle J.J."/>
            <person name="Jackson S.A."/>
            <person name="Schafleitner R."/>
            <person name="Srinives P."/>
            <person name="Varshney R.K."/>
            <person name="Lee S.H."/>
        </authorList>
    </citation>
    <scope>NUCLEOTIDE SEQUENCE [LARGE SCALE GENOMIC DNA]</scope>
    <source>
        <strain evidence="1">cv. VC1973A</strain>
    </source>
</reference>
<dbReference type="CDD" id="cd22744">
    <property type="entry name" value="OTU"/>
    <property type="match status" value="1"/>
</dbReference>
<dbReference type="GeneID" id="106770412"/>
<dbReference type="AlphaFoldDB" id="A0A1S3V0M5"/>